<keyword evidence="7" id="KW-1185">Reference proteome</keyword>
<evidence type="ECO:0000313" key="7">
    <source>
        <dbReference type="Proteomes" id="UP000007519"/>
    </source>
</evidence>
<dbReference type="GO" id="GO:0006396">
    <property type="term" value="P:RNA processing"/>
    <property type="evidence" value="ECO:0007669"/>
    <property type="project" value="InterPro"/>
</dbReference>
<dbReference type="KEGG" id="sgn:SGRA_2690"/>
<dbReference type="EMBL" id="CP002831">
    <property type="protein sequence ID" value="AFC25418.1"/>
    <property type="molecule type" value="Genomic_DNA"/>
</dbReference>
<reference evidence="6 7" key="1">
    <citation type="journal article" date="2012" name="Stand. Genomic Sci.">
        <title>Complete genome sequencing and analysis of Saprospira grandis str. Lewin, a predatory marine bacterium.</title>
        <authorList>
            <person name="Saw J.H."/>
            <person name="Yuryev A."/>
            <person name="Kanbe M."/>
            <person name="Hou S."/>
            <person name="Young A.G."/>
            <person name="Aizawa S."/>
            <person name="Alam M."/>
        </authorList>
    </citation>
    <scope>NUCLEOTIDE SEQUENCE [LARGE SCALE GENOMIC DNA]</scope>
    <source>
        <strain evidence="6 7">Lewin</strain>
    </source>
</reference>
<proteinExistence type="inferred from homology"/>
<feature type="domain" description="MRM3-like substrate binding" evidence="5">
    <location>
        <begin position="7"/>
        <end position="92"/>
    </location>
</feature>
<gene>
    <name evidence="6" type="primary">spoU</name>
    <name evidence="6" type="ordered locus">SGRA_2690</name>
</gene>
<dbReference type="GO" id="GO:0003723">
    <property type="term" value="F:RNA binding"/>
    <property type="evidence" value="ECO:0007669"/>
    <property type="project" value="InterPro"/>
</dbReference>
<dbReference type="Pfam" id="PF22435">
    <property type="entry name" value="MRM3-like_sub_bind"/>
    <property type="match status" value="1"/>
</dbReference>
<dbReference type="AlphaFoldDB" id="H6L9E2"/>
<dbReference type="InterPro" id="IPR001537">
    <property type="entry name" value="SpoU_MeTrfase"/>
</dbReference>
<dbReference type="RefSeq" id="WP_015693028.1">
    <property type="nucleotide sequence ID" value="NC_016940.1"/>
</dbReference>
<evidence type="ECO:0000256" key="2">
    <source>
        <dbReference type="ARBA" id="ARBA00022603"/>
    </source>
</evidence>
<dbReference type="InterPro" id="IPR051259">
    <property type="entry name" value="rRNA_Methyltransferase"/>
</dbReference>
<comment type="similarity">
    <text evidence="1">Belongs to the class IV-like SAM-binding methyltransferase superfamily. RNA methyltransferase TrmH family.</text>
</comment>
<dbReference type="SUPFAM" id="SSF75217">
    <property type="entry name" value="alpha/beta knot"/>
    <property type="match status" value="1"/>
</dbReference>
<dbReference type="CDD" id="cd18109">
    <property type="entry name" value="SpoU-like_RNA-MTase"/>
    <property type="match status" value="1"/>
</dbReference>
<evidence type="ECO:0000259" key="5">
    <source>
        <dbReference type="Pfam" id="PF22435"/>
    </source>
</evidence>
<dbReference type="InterPro" id="IPR053888">
    <property type="entry name" value="MRM3-like_sub_bind"/>
</dbReference>
<evidence type="ECO:0000256" key="1">
    <source>
        <dbReference type="ARBA" id="ARBA00007228"/>
    </source>
</evidence>
<dbReference type="eggNOG" id="COG0566">
    <property type="taxonomic scope" value="Bacteria"/>
</dbReference>
<evidence type="ECO:0000313" key="6">
    <source>
        <dbReference type="EMBL" id="AFC25418.1"/>
    </source>
</evidence>
<dbReference type="PANTHER" id="PTHR43191">
    <property type="entry name" value="RRNA METHYLTRANSFERASE 3"/>
    <property type="match status" value="1"/>
</dbReference>
<dbReference type="InterPro" id="IPR029064">
    <property type="entry name" value="Ribosomal_eL30-like_sf"/>
</dbReference>
<dbReference type="Gene3D" id="3.30.1330.30">
    <property type="match status" value="1"/>
</dbReference>
<dbReference type="InterPro" id="IPR029026">
    <property type="entry name" value="tRNA_m1G_MTases_N"/>
</dbReference>
<dbReference type="Gene3D" id="3.40.1280.10">
    <property type="match status" value="1"/>
</dbReference>
<dbReference type="SUPFAM" id="SSF55315">
    <property type="entry name" value="L30e-like"/>
    <property type="match status" value="1"/>
</dbReference>
<dbReference type="PANTHER" id="PTHR43191:SF2">
    <property type="entry name" value="RRNA METHYLTRANSFERASE 3, MITOCHONDRIAL"/>
    <property type="match status" value="1"/>
</dbReference>
<dbReference type="GO" id="GO:0008173">
    <property type="term" value="F:RNA methyltransferase activity"/>
    <property type="evidence" value="ECO:0007669"/>
    <property type="project" value="InterPro"/>
</dbReference>
<dbReference type="Proteomes" id="UP000007519">
    <property type="component" value="Chromosome"/>
</dbReference>
<name>H6L9E2_SAPGL</name>
<keyword evidence="3" id="KW-0808">Transferase</keyword>
<protein>
    <submittedName>
        <fullName evidence="6">tRNA/rRNA methyltransferase (SpoU)</fullName>
    </submittedName>
</protein>
<evidence type="ECO:0000259" key="4">
    <source>
        <dbReference type="Pfam" id="PF00588"/>
    </source>
</evidence>
<organism evidence="6 7">
    <name type="scientific">Saprospira grandis (strain Lewin)</name>
    <dbReference type="NCBI Taxonomy" id="984262"/>
    <lineage>
        <taxon>Bacteria</taxon>
        <taxon>Pseudomonadati</taxon>
        <taxon>Bacteroidota</taxon>
        <taxon>Saprospiria</taxon>
        <taxon>Saprospirales</taxon>
        <taxon>Saprospiraceae</taxon>
        <taxon>Saprospira</taxon>
    </lineage>
</organism>
<dbReference type="Pfam" id="PF00588">
    <property type="entry name" value="SpoU_methylase"/>
    <property type="match status" value="1"/>
</dbReference>
<feature type="domain" description="tRNA/rRNA methyltransferase SpoU type" evidence="4">
    <location>
        <begin position="109"/>
        <end position="244"/>
    </location>
</feature>
<dbReference type="STRING" id="984262.SGRA_2690"/>
<accession>H6L9E2</accession>
<evidence type="ECO:0000256" key="3">
    <source>
        <dbReference type="ARBA" id="ARBA00022679"/>
    </source>
</evidence>
<sequence length="252" mass="28139">MKRISKNELKAIKSLQQKKQRDLQGRFVVEGEKIVRELLLQDRFEVEGLMGIEEYWAELPFEDWAQEPEQYGLSGKELERMSGLKQANKVLAVVAKREAPPIEGLEQGLSLVLDRLQNPGNLGTIIRMADWFGVKNIFCSPDCVDLYNPKVIQASMGSFLRVNVHYVDLNQLFEDWADLPRYGALLSGENVYDTPLKKGAFLLIGNESQGLSEELQAQLTTALSIPKFGGAESLNAAVATGILLGEFAVRQL</sequence>
<dbReference type="HOGENOM" id="CLU_021322_3_2_10"/>
<keyword evidence="2 6" id="KW-0489">Methyltransferase</keyword>
<dbReference type="OrthoDB" id="9785673at2"/>
<dbReference type="InterPro" id="IPR029028">
    <property type="entry name" value="Alpha/beta_knot_MTases"/>
</dbReference>
<dbReference type="GO" id="GO:0032259">
    <property type="term" value="P:methylation"/>
    <property type="evidence" value="ECO:0007669"/>
    <property type="project" value="UniProtKB-KW"/>
</dbReference>